<organism evidence="3 4">
    <name type="scientific">Orbilia ellipsospora</name>
    <dbReference type="NCBI Taxonomy" id="2528407"/>
    <lineage>
        <taxon>Eukaryota</taxon>
        <taxon>Fungi</taxon>
        <taxon>Dikarya</taxon>
        <taxon>Ascomycota</taxon>
        <taxon>Pezizomycotina</taxon>
        <taxon>Orbiliomycetes</taxon>
        <taxon>Orbiliales</taxon>
        <taxon>Orbiliaceae</taxon>
        <taxon>Orbilia</taxon>
    </lineage>
</organism>
<feature type="compositionally biased region" description="Acidic residues" evidence="1">
    <location>
        <begin position="440"/>
        <end position="449"/>
    </location>
</feature>
<dbReference type="InterPro" id="IPR052337">
    <property type="entry name" value="SAT4-like"/>
</dbReference>
<feature type="transmembrane region" description="Helical" evidence="2">
    <location>
        <begin position="20"/>
        <end position="41"/>
    </location>
</feature>
<proteinExistence type="predicted"/>
<evidence type="ECO:0008006" key="5">
    <source>
        <dbReference type="Google" id="ProtNLM"/>
    </source>
</evidence>
<evidence type="ECO:0000313" key="3">
    <source>
        <dbReference type="EMBL" id="KAK6523219.1"/>
    </source>
</evidence>
<feature type="transmembrane region" description="Helical" evidence="2">
    <location>
        <begin position="221"/>
        <end position="245"/>
    </location>
</feature>
<dbReference type="PANTHER" id="PTHR33048:SF47">
    <property type="entry name" value="INTEGRAL MEMBRANE PROTEIN-RELATED"/>
    <property type="match status" value="1"/>
</dbReference>
<feature type="transmembrane region" description="Helical" evidence="2">
    <location>
        <begin position="151"/>
        <end position="173"/>
    </location>
</feature>
<gene>
    <name evidence="3" type="ORF">TWF694_006111</name>
</gene>
<reference evidence="3 4" key="1">
    <citation type="submission" date="2019-10" db="EMBL/GenBank/DDBJ databases">
        <authorList>
            <person name="Palmer J.M."/>
        </authorList>
    </citation>
    <scope>NUCLEOTIDE SEQUENCE [LARGE SCALE GENOMIC DNA]</scope>
    <source>
        <strain evidence="3 4">TWF694</strain>
    </source>
</reference>
<feature type="region of interest" description="Disordered" evidence="1">
    <location>
        <begin position="429"/>
        <end position="473"/>
    </location>
</feature>
<dbReference type="AlphaFoldDB" id="A0AAV9WS89"/>
<accession>A0AAV9WS89</accession>
<dbReference type="Proteomes" id="UP001365542">
    <property type="component" value="Unassembled WGS sequence"/>
</dbReference>
<evidence type="ECO:0000256" key="1">
    <source>
        <dbReference type="SAM" id="MobiDB-lite"/>
    </source>
</evidence>
<evidence type="ECO:0000313" key="4">
    <source>
        <dbReference type="Proteomes" id="UP001365542"/>
    </source>
</evidence>
<feature type="transmembrane region" description="Helical" evidence="2">
    <location>
        <begin position="107"/>
        <end position="131"/>
    </location>
</feature>
<keyword evidence="2" id="KW-0472">Membrane</keyword>
<comment type="caution">
    <text evidence="3">The sequence shown here is derived from an EMBL/GenBank/DDBJ whole genome shotgun (WGS) entry which is preliminary data.</text>
</comment>
<name>A0AAV9WS89_9PEZI</name>
<protein>
    <recommendedName>
        <fullName evidence="5">Integral membrane protein</fullName>
    </recommendedName>
</protein>
<keyword evidence="2" id="KW-1133">Transmembrane helix</keyword>
<keyword evidence="2" id="KW-0812">Transmembrane</keyword>
<feature type="transmembrane region" description="Helical" evidence="2">
    <location>
        <begin position="188"/>
        <end position="209"/>
    </location>
</feature>
<sequence>MLSKRYIFLDTQAPDAWDDAAIASIICLVSVTMMGFIAWAFRTHIKWKLNKEFHTDDNFMTLAESSLFRTHVWSYGLAIPIRKLTERKLSLCVTCHRMTSGGIDGKYAVTTVFATCLGLNILCMVILLGAFPPNFSEYDDMAFLTLQSFNYAIIAVISTACDIMCFIIPLIYIKPRFLSKKRISIRRAWMWVTFVTTLISILRGVAILPATTEYSTESMDLVLLGVLELNTGILTTSLPALHVWLDVSREEKEKFRHHQPFKFFHSISWIVVTPIKHWWRQNIKATIDYYSATISSKQYNRRLGRLTHTRYYQRLFQYPGAQPSPEDVNEKTQAKKIIKGLRVWWATMILRLDDKMRRYLGLRLRDTHSSEDSADRLTAENLSRWIDVGNPPLGVEIPMGRDPEEFLTNYNYEILFAGAEGDRDRELNTMQAQQKRFLDSDESSSESDGDFEHLQEPAKPTSKRSTQRSSSAR</sequence>
<dbReference type="PANTHER" id="PTHR33048">
    <property type="entry name" value="PTH11-LIKE INTEGRAL MEMBRANE PROTEIN (AFU_ORTHOLOGUE AFUA_5G11245)"/>
    <property type="match status" value="1"/>
</dbReference>
<keyword evidence="4" id="KW-1185">Reference proteome</keyword>
<dbReference type="EMBL" id="JAVHJO010000019">
    <property type="protein sequence ID" value="KAK6523219.1"/>
    <property type="molecule type" value="Genomic_DNA"/>
</dbReference>
<evidence type="ECO:0000256" key="2">
    <source>
        <dbReference type="SAM" id="Phobius"/>
    </source>
</evidence>